<evidence type="ECO:0000256" key="2">
    <source>
        <dbReference type="ARBA" id="ARBA00016549"/>
    </source>
</evidence>
<dbReference type="EMBL" id="JACJVJ010000003">
    <property type="protein sequence ID" value="MBC2778904.1"/>
    <property type="molecule type" value="Genomic_DNA"/>
</dbReference>
<evidence type="ECO:0000313" key="6">
    <source>
        <dbReference type="EMBL" id="MBC2778904.1"/>
    </source>
</evidence>
<evidence type="ECO:0000313" key="7">
    <source>
        <dbReference type="Proteomes" id="UP000564378"/>
    </source>
</evidence>
<dbReference type="PANTHER" id="PTHR33254:SF4">
    <property type="entry name" value="4-HYDROXY-4-METHYL-2-OXOGLUTARATE ALDOLASE 3-RELATED"/>
    <property type="match status" value="1"/>
</dbReference>
<name>A0A842I445_9SPHN</name>
<keyword evidence="7" id="KW-1185">Reference proteome</keyword>
<dbReference type="GO" id="GO:0046872">
    <property type="term" value="F:metal ion binding"/>
    <property type="evidence" value="ECO:0007669"/>
    <property type="project" value="UniProtKB-KW"/>
</dbReference>
<evidence type="ECO:0000256" key="5">
    <source>
        <dbReference type="PIRSR" id="PIRSR605493-1"/>
    </source>
</evidence>
<dbReference type="RefSeq" id="WP_185802212.1">
    <property type="nucleotide sequence ID" value="NZ_JACJVJ010000003.1"/>
</dbReference>
<feature type="binding site" evidence="5">
    <location>
        <position position="117"/>
    </location>
    <ligand>
        <name>Mg(2+)</name>
        <dbReference type="ChEBI" id="CHEBI:18420"/>
    </ligand>
</feature>
<gene>
    <name evidence="6" type="ORF">H6P80_14865</name>
</gene>
<dbReference type="PANTHER" id="PTHR33254">
    <property type="entry name" value="4-HYDROXY-4-METHYL-2-OXOGLUTARATE ALDOLASE 3-RELATED"/>
    <property type="match status" value="1"/>
</dbReference>
<reference evidence="6 7" key="1">
    <citation type="submission" date="2020-08" db="EMBL/GenBank/DDBJ databases">
        <title>Draft genome sequence of Parasphingopyxis sp. GrpM-11.</title>
        <authorList>
            <person name="Oh J."/>
            <person name="Roh D.-H."/>
        </authorList>
    </citation>
    <scope>NUCLEOTIDE SEQUENCE [LARGE SCALE GENOMIC DNA]</scope>
    <source>
        <strain evidence="6 7">GrpM-11</strain>
    </source>
</reference>
<keyword evidence="5" id="KW-0460">Magnesium</keyword>
<evidence type="ECO:0000256" key="1">
    <source>
        <dbReference type="ARBA" id="ARBA00001968"/>
    </source>
</evidence>
<evidence type="ECO:0000256" key="4">
    <source>
        <dbReference type="ARBA" id="ARBA00030169"/>
    </source>
</evidence>
<dbReference type="AlphaFoldDB" id="A0A842I445"/>
<feature type="binding site" evidence="5">
    <location>
        <begin position="94"/>
        <end position="97"/>
    </location>
    <ligand>
        <name>substrate</name>
    </ligand>
</feature>
<dbReference type="Proteomes" id="UP000564378">
    <property type="component" value="Unassembled WGS sequence"/>
</dbReference>
<feature type="binding site" evidence="5">
    <location>
        <position position="116"/>
    </location>
    <ligand>
        <name>substrate</name>
    </ligand>
</feature>
<comment type="cofactor">
    <cofactor evidence="1">
        <name>a divalent metal cation</name>
        <dbReference type="ChEBI" id="CHEBI:60240"/>
    </cofactor>
</comment>
<sequence length="223" mass="23189">MIDDAGLVERLKSLDCCALSDALDKLELQGAVTGLRQESGAGRIAGRAVTVKLDTGYPPPGPPRHLGTTAIEMAGPDDVIVIEQRTGVEAGCWGGLLTLGAKVRGIAGVVADGPVRDIDEARSHGFPIFTNKTTCLTARSRVVEKATNEPIEIGNVKVSPGDYVAADNSAVIFIGSENIEHVLDTAEAIAAREAAMAGAIEAGTPISEVMGGNYEHMLDEKDG</sequence>
<proteinExistence type="predicted"/>
<dbReference type="Gene3D" id="3.50.30.40">
    <property type="entry name" value="Ribonuclease E inhibitor RraA/RraA-like"/>
    <property type="match status" value="1"/>
</dbReference>
<dbReference type="CDD" id="cd16841">
    <property type="entry name" value="RraA_family"/>
    <property type="match status" value="1"/>
</dbReference>
<comment type="caution">
    <text evidence="6">The sequence shown here is derived from an EMBL/GenBank/DDBJ whole genome shotgun (WGS) entry which is preliminary data.</text>
</comment>
<dbReference type="InterPro" id="IPR036704">
    <property type="entry name" value="RraA/RraA-like_sf"/>
</dbReference>
<keyword evidence="5" id="KW-0479">Metal-binding</keyword>
<dbReference type="Pfam" id="PF03737">
    <property type="entry name" value="RraA-like"/>
    <property type="match status" value="1"/>
</dbReference>
<accession>A0A842I445</accession>
<evidence type="ECO:0000256" key="3">
    <source>
        <dbReference type="ARBA" id="ARBA00029596"/>
    </source>
</evidence>
<dbReference type="SUPFAM" id="SSF89562">
    <property type="entry name" value="RraA-like"/>
    <property type="match status" value="1"/>
</dbReference>
<protein>
    <recommendedName>
        <fullName evidence="2">Putative 4-hydroxy-4-methyl-2-oxoglutarate aldolase</fullName>
    </recommendedName>
    <alternativeName>
        <fullName evidence="3">Regulator of ribonuclease activity homolog</fullName>
    </alternativeName>
    <alternativeName>
        <fullName evidence="4">RraA-like protein</fullName>
    </alternativeName>
</protein>
<comment type="cofactor">
    <cofactor evidence="5">
        <name>Mg(2+)</name>
        <dbReference type="ChEBI" id="CHEBI:18420"/>
    </cofactor>
</comment>
<dbReference type="InterPro" id="IPR005493">
    <property type="entry name" value="RraA/RraA-like"/>
</dbReference>
<organism evidence="6 7">
    <name type="scientific">Parasphingopyxis marina</name>
    <dbReference type="NCBI Taxonomy" id="2761622"/>
    <lineage>
        <taxon>Bacteria</taxon>
        <taxon>Pseudomonadati</taxon>
        <taxon>Pseudomonadota</taxon>
        <taxon>Alphaproteobacteria</taxon>
        <taxon>Sphingomonadales</taxon>
        <taxon>Sphingomonadaceae</taxon>
        <taxon>Parasphingopyxis</taxon>
    </lineage>
</organism>